<keyword evidence="1 4" id="KW-0808">Transferase</keyword>
<dbReference type="PROSITE" id="PS51186">
    <property type="entry name" value="GNAT"/>
    <property type="match status" value="1"/>
</dbReference>
<comment type="caution">
    <text evidence="4">The sequence shown here is derived from an EMBL/GenBank/DDBJ whole genome shotgun (WGS) entry which is preliminary data.</text>
</comment>
<dbReference type="RefSeq" id="WP_044904749.1">
    <property type="nucleotide sequence ID" value="NZ_JQIF01000032.1"/>
</dbReference>
<dbReference type="EMBL" id="JQIF01000032">
    <property type="protein sequence ID" value="KGJ53814.1"/>
    <property type="molecule type" value="Genomic_DNA"/>
</dbReference>
<dbReference type="SUPFAM" id="SSF55729">
    <property type="entry name" value="Acyl-CoA N-acyltransferases (Nat)"/>
    <property type="match status" value="1"/>
</dbReference>
<dbReference type="AlphaFoldDB" id="A0A099I779"/>
<evidence type="ECO:0000313" key="4">
    <source>
        <dbReference type="EMBL" id="KGJ53814.1"/>
    </source>
</evidence>
<proteinExistence type="predicted"/>
<dbReference type="GO" id="GO:0016747">
    <property type="term" value="F:acyltransferase activity, transferring groups other than amino-acyl groups"/>
    <property type="evidence" value="ECO:0007669"/>
    <property type="project" value="InterPro"/>
</dbReference>
<gene>
    <name evidence="4" type="ORF">CIAN88_07025</name>
</gene>
<keyword evidence="2" id="KW-0012">Acyltransferase</keyword>
<evidence type="ECO:0000256" key="2">
    <source>
        <dbReference type="ARBA" id="ARBA00023315"/>
    </source>
</evidence>
<evidence type="ECO:0000259" key="3">
    <source>
        <dbReference type="PROSITE" id="PS51186"/>
    </source>
</evidence>
<evidence type="ECO:0000256" key="1">
    <source>
        <dbReference type="ARBA" id="ARBA00022679"/>
    </source>
</evidence>
<feature type="domain" description="N-acetyltransferase" evidence="3">
    <location>
        <begin position="24"/>
        <end position="176"/>
    </location>
</feature>
<dbReference type="Pfam" id="PF00583">
    <property type="entry name" value="Acetyltransf_1"/>
    <property type="match status" value="1"/>
</dbReference>
<organism evidence="4 5">
    <name type="scientific">Clostridium innocuum</name>
    <dbReference type="NCBI Taxonomy" id="1522"/>
    <lineage>
        <taxon>Bacteria</taxon>
        <taxon>Bacillati</taxon>
        <taxon>Bacillota</taxon>
        <taxon>Clostridia</taxon>
        <taxon>Eubacteriales</taxon>
        <taxon>Clostridiaceae</taxon>
        <taxon>Clostridium</taxon>
    </lineage>
</organism>
<dbReference type="Proteomes" id="UP000030008">
    <property type="component" value="Unassembled WGS sequence"/>
</dbReference>
<dbReference type="InterPro" id="IPR016181">
    <property type="entry name" value="Acyl_CoA_acyltransferase"/>
</dbReference>
<dbReference type="InterPro" id="IPR050680">
    <property type="entry name" value="YpeA/RimI_acetyltransf"/>
</dbReference>
<accession>A0A099I779</accession>
<reference evidence="4 5" key="1">
    <citation type="submission" date="2014-08" db="EMBL/GenBank/DDBJ databases">
        <title>Clostridium innocuum, an unnegligible vancomycin-resistant pathogen causing extra-intestinal infections.</title>
        <authorList>
            <person name="Feng Y."/>
            <person name="Chiu C.-H."/>
        </authorList>
    </citation>
    <scope>NUCLEOTIDE SEQUENCE [LARGE SCALE GENOMIC DNA]</scope>
    <source>
        <strain evidence="4 5">AN88</strain>
    </source>
</reference>
<dbReference type="PANTHER" id="PTHR43420">
    <property type="entry name" value="ACETYLTRANSFERASE"/>
    <property type="match status" value="1"/>
</dbReference>
<dbReference type="Gene3D" id="3.40.630.30">
    <property type="match status" value="1"/>
</dbReference>
<name>A0A099I779_CLOIN</name>
<dbReference type="CDD" id="cd04301">
    <property type="entry name" value="NAT_SF"/>
    <property type="match status" value="1"/>
</dbReference>
<evidence type="ECO:0000313" key="5">
    <source>
        <dbReference type="Proteomes" id="UP000030008"/>
    </source>
</evidence>
<protein>
    <submittedName>
        <fullName evidence="4">GNAT family acetyltransferase</fullName>
    </submittedName>
</protein>
<sequence length="176" mass="19983">MEICELDIAAYRGKAIKVQYTTSYVYEAVVSQDAACFGVMFQRTALPKPLSCGFDDVWGSEWLKQPELYGVCVDGQIAGLLEICMENWTQRLRITNLFIEPAYRGRGCATRLLEHARQLAMQRDIRCVLLETQSCNDPAIQCYLRSGFVFLGCDLSIASNQDIQRKNVRIEMGCYL</sequence>
<dbReference type="InterPro" id="IPR000182">
    <property type="entry name" value="GNAT_dom"/>
</dbReference>